<keyword evidence="3" id="KW-1185">Reference proteome</keyword>
<organism evidence="2 3">
    <name type="scientific">Drosophila madeirensis</name>
    <name type="common">Fruit fly</name>
    <dbReference type="NCBI Taxonomy" id="30013"/>
    <lineage>
        <taxon>Eukaryota</taxon>
        <taxon>Metazoa</taxon>
        <taxon>Ecdysozoa</taxon>
        <taxon>Arthropoda</taxon>
        <taxon>Hexapoda</taxon>
        <taxon>Insecta</taxon>
        <taxon>Pterygota</taxon>
        <taxon>Neoptera</taxon>
        <taxon>Endopterygota</taxon>
        <taxon>Diptera</taxon>
        <taxon>Brachycera</taxon>
        <taxon>Muscomorpha</taxon>
        <taxon>Ephydroidea</taxon>
        <taxon>Drosophilidae</taxon>
        <taxon>Drosophila</taxon>
        <taxon>Sophophora</taxon>
    </lineage>
</organism>
<dbReference type="Proteomes" id="UP001500889">
    <property type="component" value="Chromosome U"/>
</dbReference>
<accession>A0AAU9FC28</accession>
<gene>
    <name evidence="2" type="ORF">DMAD_11145</name>
</gene>
<dbReference type="AlphaFoldDB" id="A0AAU9FC28"/>
<feature type="region of interest" description="Disordered" evidence="1">
    <location>
        <begin position="20"/>
        <end position="49"/>
    </location>
</feature>
<proteinExistence type="predicted"/>
<protein>
    <submittedName>
        <fullName evidence="2">Sister chromatid cohesion protein solo-like</fullName>
    </submittedName>
</protein>
<reference evidence="2 3" key="1">
    <citation type="submission" date="2024-02" db="EMBL/GenBank/DDBJ databases">
        <title>A chromosome-level genome assembly of Drosophila madeirensis, a fruit fly species endemic to Madeira island.</title>
        <authorList>
            <person name="Tomihara K."/>
            <person name="Llopart A."/>
            <person name="Yamamoto D."/>
        </authorList>
    </citation>
    <scope>NUCLEOTIDE SEQUENCE [LARGE SCALE GENOMIC DNA]</scope>
    <source>
        <strain evidence="2 3">RF1</strain>
    </source>
</reference>
<dbReference type="EMBL" id="AP029264">
    <property type="protein sequence ID" value="BFF93259.1"/>
    <property type="molecule type" value="Genomic_DNA"/>
</dbReference>
<feature type="compositionally biased region" description="Basic and acidic residues" evidence="1">
    <location>
        <begin position="577"/>
        <end position="593"/>
    </location>
</feature>
<feature type="region of interest" description="Disordered" evidence="1">
    <location>
        <begin position="560"/>
        <end position="593"/>
    </location>
</feature>
<evidence type="ECO:0000313" key="3">
    <source>
        <dbReference type="Proteomes" id="UP001500889"/>
    </source>
</evidence>
<sequence length="944" mass="104392">MSDWEGEEFEPAKGVAAISVQAWSDEETPQNTARRGGGDGEGGGGEDVHCVRMKIPSSCDRDVVISFLDNLDLRAFTTMASVRELRDYLLTAFNELVTSERDALLLRDRGEREKQSRLNRESTAKSKRVLAEINKMLNQSEAGQSQVKNMFRQLHDMRVNEQPQLNDNFDEFMVPRSRPSRERQRSSRWRGSVTTSSEETEKIRQIKDLYMASLALYSANEETVIRNELSSEDEIEAEEAGAVAAATAAEPFLATLGAEKFPHWLSENFMQMHTIRLVNMGVTKELHSRRAWPDEGHALPPAWLDDRRPRLLGFSFLAESSELMELPAVEHGMGYTSIPAGSLATNVAREQQSQNRDTTDIAYFSRYGSCDQDDGARIALSSTPITPNIDYGLAFHPTSSSLQPDEENTPMMTGSGSARSLPAEVALVDVDSGNQQSMGMSPAAEDVVSTVARSRPGVTPFRPLLPVIDEEHRLSMLQRLLKKSFHPPPDSVETTEAVSLEAIAGCPPEASAGGPLEAIAEDTTGAAVAVGTAPITPPHTPRRDWSSIFRPRDQIPSYVETRNVFAPRNRRPRRQRKPETPPGDRLDEQPRLNHEITTNFMANLLQRATEMVRAPLQLVIQSPSTTGSPTAPDSDGVRPHMEVLEEPMQAEPPLQPAISRFALNAEATDFPPALLEPSMPEILPNISENEITNMDVTDARQVAVPMQITNENRQPANSLADLSVNAIVTDVQILPPWNMDTGSLVLPAIDPTRESAGLPAIEQAGKSAENLAIYQAGRSTEFPAMGHAEGSAVQSAKNAVVSVSSLQRTETTAIRRNRQHMEDMAYIAQHTDMLRVMLDHQKYLSDQQHPGEAIRPSFGLSQQYRALIAVETYDPHIILNMPISKVELVHGLLEALIMLPRVDLQNAPFIKNRINAARAFRFLLDLQATGIVKLSDNGRFCWLL</sequence>
<feature type="region of interest" description="Disordered" evidence="1">
    <location>
        <begin position="175"/>
        <end position="196"/>
    </location>
</feature>
<evidence type="ECO:0000256" key="1">
    <source>
        <dbReference type="SAM" id="MobiDB-lite"/>
    </source>
</evidence>
<name>A0AAU9FC28_DROMD</name>
<evidence type="ECO:0000313" key="2">
    <source>
        <dbReference type="EMBL" id="BFF93259.1"/>
    </source>
</evidence>